<protein>
    <submittedName>
        <fullName evidence="1">Uncharacterized protein</fullName>
    </submittedName>
</protein>
<dbReference type="AlphaFoldDB" id="A0A8K0T396"/>
<dbReference type="EMBL" id="JAGPNK010000001">
    <property type="protein sequence ID" value="KAH7329644.1"/>
    <property type="molecule type" value="Genomic_DNA"/>
</dbReference>
<evidence type="ECO:0000313" key="2">
    <source>
        <dbReference type="Proteomes" id="UP000813444"/>
    </source>
</evidence>
<organism evidence="1 2">
    <name type="scientific">Stachybotrys elegans</name>
    <dbReference type="NCBI Taxonomy" id="80388"/>
    <lineage>
        <taxon>Eukaryota</taxon>
        <taxon>Fungi</taxon>
        <taxon>Dikarya</taxon>
        <taxon>Ascomycota</taxon>
        <taxon>Pezizomycotina</taxon>
        <taxon>Sordariomycetes</taxon>
        <taxon>Hypocreomycetidae</taxon>
        <taxon>Hypocreales</taxon>
        <taxon>Stachybotryaceae</taxon>
        <taxon>Stachybotrys</taxon>
    </lineage>
</organism>
<keyword evidence="2" id="KW-1185">Reference proteome</keyword>
<comment type="caution">
    <text evidence="1">The sequence shown here is derived from an EMBL/GenBank/DDBJ whole genome shotgun (WGS) entry which is preliminary data.</text>
</comment>
<evidence type="ECO:0000313" key="1">
    <source>
        <dbReference type="EMBL" id="KAH7329644.1"/>
    </source>
</evidence>
<sequence>MSRTFIARLRGFLVAAASQSHVIQELVTEISVRTHGYGAMAIRRDDLLSHCRLQDSYSVKRSPANGKLERRLRFDGRRPLLVRHSQTEPALTLEDSSIYCGKHVILPMSLDIRQIPASTLVTNAPIHMLSRQEICANAQGSCYQHMFSSFGPLFSFMYEYQKIPRILDSRYRR</sequence>
<name>A0A8K0T396_9HYPO</name>
<reference evidence="1" key="1">
    <citation type="journal article" date="2021" name="Nat. Commun.">
        <title>Genetic determinants of endophytism in the Arabidopsis root mycobiome.</title>
        <authorList>
            <person name="Mesny F."/>
            <person name="Miyauchi S."/>
            <person name="Thiergart T."/>
            <person name="Pickel B."/>
            <person name="Atanasova L."/>
            <person name="Karlsson M."/>
            <person name="Huettel B."/>
            <person name="Barry K.W."/>
            <person name="Haridas S."/>
            <person name="Chen C."/>
            <person name="Bauer D."/>
            <person name="Andreopoulos W."/>
            <person name="Pangilinan J."/>
            <person name="LaButti K."/>
            <person name="Riley R."/>
            <person name="Lipzen A."/>
            <person name="Clum A."/>
            <person name="Drula E."/>
            <person name="Henrissat B."/>
            <person name="Kohler A."/>
            <person name="Grigoriev I.V."/>
            <person name="Martin F.M."/>
            <person name="Hacquard S."/>
        </authorList>
    </citation>
    <scope>NUCLEOTIDE SEQUENCE</scope>
    <source>
        <strain evidence="1">MPI-CAGE-CH-0235</strain>
    </source>
</reference>
<dbReference type="Proteomes" id="UP000813444">
    <property type="component" value="Unassembled WGS sequence"/>
</dbReference>
<proteinExistence type="predicted"/>
<gene>
    <name evidence="1" type="ORF">B0I35DRAFT_487642</name>
</gene>
<accession>A0A8K0T396</accession>